<gene>
    <name evidence="2" type="ORF">LEA_21002</name>
</gene>
<dbReference type="Gene3D" id="3.30.1490.20">
    <property type="entry name" value="ATP-grasp fold, A domain"/>
    <property type="match status" value="1"/>
</dbReference>
<feature type="domain" description="Pyruvate phosphate dikinase AMP/ATP-binding" evidence="1">
    <location>
        <begin position="94"/>
        <end position="210"/>
    </location>
</feature>
<dbReference type="InterPro" id="IPR013815">
    <property type="entry name" value="ATP_grasp_subdomain_1"/>
</dbReference>
<dbReference type="Pfam" id="PF01326">
    <property type="entry name" value="PPDK_N"/>
    <property type="match status" value="1"/>
</dbReference>
<dbReference type="SUPFAM" id="SSF56059">
    <property type="entry name" value="Glutathione synthetase ATP-binding domain-like"/>
    <property type="match status" value="1"/>
</dbReference>
<keyword evidence="2" id="KW-0808">Transferase</keyword>
<dbReference type="AlphaFoldDB" id="K1R376"/>
<accession>K1R376</accession>
<dbReference type="InterPro" id="IPR002192">
    <property type="entry name" value="PPDK_AMP/ATP-bd"/>
</dbReference>
<keyword evidence="2" id="KW-0418">Kinase</keyword>
<sequence length="218" mass="25346">ELQNVIFAIPKESLLYHISRNHVSRWLYSRAMFPPAEFLKQITWDSLQDIDAHRRIIFEAIVKYRKMKNQGVVAVFQRDRFDRYSNFARIGEGSLGGKGRGLAFIDNMVKRHVEFDEFENATVVIPKTVVLCTDIFDEFMDTNSLYQVALSDADDDTILKAFLRAKLPDRLVEDFFAFFDVVKSPIAIRSSSLLEDSHYQPFAGIYSTYMIPYLDDKY</sequence>
<evidence type="ECO:0000313" key="2">
    <source>
        <dbReference type="EMBL" id="EKC43717.1"/>
    </source>
</evidence>
<feature type="non-terminal residue" evidence="2">
    <location>
        <position position="1"/>
    </location>
</feature>
<dbReference type="PANTHER" id="PTHR43615">
    <property type="entry name" value="PHOSPHOENOLPYRUVATE SYNTHASE-RELATED"/>
    <property type="match status" value="1"/>
</dbReference>
<reference evidence="2" key="1">
    <citation type="journal article" date="2013" name="Environ. Microbiol.">
        <title>Microbiota from the distal guts of lean and obese adolescents exhibit partial functional redundancy besides clear differences in community structure.</title>
        <authorList>
            <person name="Ferrer M."/>
            <person name="Ruiz A."/>
            <person name="Lanza F."/>
            <person name="Haange S.B."/>
            <person name="Oberbach A."/>
            <person name="Till H."/>
            <person name="Bargiela R."/>
            <person name="Campoy C."/>
            <person name="Segura M.T."/>
            <person name="Richter M."/>
            <person name="von Bergen M."/>
            <person name="Seifert J."/>
            <person name="Suarez A."/>
        </authorList>
    </citation>
    <scope>NUCLEOTIDE SEQUENCE</scope>
</reference>
<keyword evidence="2" id="KW-0670">Pyruvate</keyword>
<feature type="non-terminal residue" evidence="2">
    <location>
        <position position="218"/>
    </location>
</feature>
<name>K1R376_9ZZZZ</name>
<dbReference type="GO" id="GO:0005524">
    <property type="term" value="F:ATP binding"/>
    <property type="evidence" value="ECO:0007669"/>
    <property type="project" value="InterPro"/>
</dbReference>
<protein>
    <submittedName>
        <fullName evidence="2">Phosphoenolpyruvate synthase/pyruvate phosphate dikinase</fullName>
    </submittedName>
</protein>
<dbReference type="EMBL" id="AJWY01014449">
    <property type="protein sequence ID" value="EKC43717.1"/>
    <property type="molecule type" value="Genomic_DNA"/>
</dbReference>
<dbReference type="GO" id="GO:0016301">
    <property type="term" value="F:kinase activity"/>
    <property type="evidence" value="ECO:0007669"/>
    <property type="project" value="UniProtKB-KW"/>
</dbReference>
<evidence type="ECO:0000259" key="1">
    <source>
        <dbReference type="Pfam" id="PF01326"/>
    </source>
</evidence>
<dbReference type="InterPro" id="IPR051549">
    <property type="entry name" value="PEP_Utilizing_Enz"/>
</dbReference>
<comment type="caution">
    <text evidence="2">The sequence shown here is derived from an EMBL/GenBank/DDBJ whole genome shotgun (WGS) entry which is preliminary data.</text>
</comment>
<dbReference type="PANTHER" id="PTHR43615:SF1">
    <property type="entry name" value="PPDK_N DOMAIN-CONTAINING PROTEIN"/>
    <property type="match status" value="1"/>
</dbReference>
<proteinExistence type="predicted"/>
<organism evidence="2">
    <name type="scientific">human gut metagenome</name>
    <dbReference type="NCBI Taxonomy" id="408170"/>
    <lineage>
        <taxon>unclassified sequences</taxon>
        <taxon>metagenomes</taxon>
        <taxon>organismal metagenomes</taxon>
    </lineage>
</organism>